<comment type="caution">
    <text evidence="3">The sequence shown here is derived from an EMBL/GenBank/DDBJ whole genome shotgun (WGS) entry which is preliminary data.</text>
</comment>
<dbReference type="Pfam" id="PF23572">
    <property type="entry name" value="GH3_C"/>
    <property type="match status" value="1"/>
</dbReference>
<evidence type="ECO:0000259" key="2">
    <source>
        <dbReference type="Pfam" id="PF23572"/>
    </source>
</evidence>
<dbReference type="PANTHER" id="PTHR31901:SF9">
    <property type="entry name" value="GH3 DOMAIN-CONTAINING PROTEIN"/>
    <property type="match status" value="1"/>
</dbReference>
<protein>
    <submittedName>
        <fullName evidence="3">GH3 auxin-responsive promoter family protein</fullName>
    </submittedName>
</protein>
<sequence>MPLNSIFGWIIKKRIHQIDLFKKYPIEVQDELLTKLITTAETTEWGEKHGYTAIDSYETFRKAVPLQDYNDLKPWVNRMFDGEQGLLWPTDVKWFAKSSGTTSDKSKFIPVTKESLEDCHYKGGKDLLSIHYNNYPDTKLYKGKHLVVGGSSQPYQIGQDGYFGDLSAIIVKNLPWWAEIKRTPSREIALMSNWEEKIEKMARSTIQEDVVILAGVPSWTLVLLNRILEITGKKDIKEVWPNLELFMHGGVKFDPYRNEYKKIISGNMKYVESYNASEGFFGIQDQKDSDELLLMLDYGIFFEFIPMDKFDGVHSTEVISLKDVEPGKNYALVISTNGGLWRYILGDTIRFTSTSPYRFKITGRTTQFINAFGEELIVENTDKAIGIACENHGAQIRDYTAAPFFMENSDGGAHEWLIEFIHKPENLDRFIDTLDQTLQQLNSDYEAKRTADIALKRPKVHILNPGDFDHWLKQKGKLGGQHKVPRLSNDRKIIEEIKLFCQLEV</sequence>
<name>A0ABP3XZC9_9FLAO</name>
<proteinExistence type="predicted"/>
<organism evidence="3 4">
    <name type="scientific">Wandonia haliotis</name>
    <dbReference type="NCBI Taxonomy" id="574963"/>
    <lineage>
        <taxon>Bacteria</taxon>
        <taxon>Pseudomonadati</taxon>
        <taxon>Bacteroidota</taxon>
        <taxon>Flavobacteriia</taxon>
        <taxon>Flavobacteriales</taxon>
        <taxon>Crocinitomicaceae</taxon>
        <taxon>Wandonia</taxon>
    </lineage>
</organism>
<dbReference type="InterPro" id="IPR055378">
    <property type="entry name" value="GH3_C"/>
</dbReference>
<reference evidence="4" key="1">
    <citation type="journal article" date="2019" name="Int. J. Syst. Evol. Microbiol.">
        <title>The Global Catalogue of Microorganisms (GCM) 10K type strain sequencing project: providing services to taxonomists for standard genome sequencing and annotation.</title>
        <authorList>
            <consortium name="The Broad Institute Genomics Platform"/>
            <consortium name="The Broad Institute Genome Sequencing Center for Infectious Disease"/>
            <person name="Wu L."/>
            <person name="Ma J."/>
        </authorList>
    </citation>
    <scope>NUCLEOTIDE SEQUENCE [LARGE SCALE GENOMIC DNA]</scope>
    <source>
        <strain evidence="4">JCM 16083</strain>
    </source>
</reference>
<dbReference type="InterPro" id="IPR004993">
    <property type="entry name" value="GH3"/>
</dbReference>
<dbReference type="RefSeq" id="WP_343785643.1">
    <property type="nucleotide sequence ID" value="NZ_BAAAFH010000003.1"/>
</dbReference>
<dbReference type="Pfam" id="PF03321">
    <property type="entry name" value="GH3"/>
    <property type="match status" value="1"/>
</dbReference>
<evidence type="ECO:0000259" key="1">
    <source>
        <dbReference type="Pfam" id="PF23571"/>
    </source>
</evidence>
<keyword evidence="4" id="KW-1185">Reference proteome</keyword>
<evidence type="ECO:0000313" key="3">
    <source>
        <dbReference type="EMBL" id="GAA0874736.1"/>
    </source>
</evidence>
<dbReference type="InterPro" id="IPR055377">
    <property type="entry name" value="GH3_M"/>
</dbReference>
<dbReference type="Pfam" id="PF23571">
    <property type="entry name" value="GH3_M"/>
    <property type="match status" value="1"/>
</dbReference>
<accession>A0ABP3XZC9</accession>
<feature type="domain" description="GH3 C-terminal" evidence="2">
    <location>
        <begin position="380"/>
        <end position="492"/>
    </location>
</feature>
<dbReference type="PANTHER" id="PTHR31901">
    <property type="entry name" value="GH3 DOMAIN-CONTAINING PROTEIN"/>
    <property type="match status" value="1"/>
</dbReference>
<feature type="domain" description="GH3 middle" evidence="1">
    <location>
        <begin position="294"/>
        <end position="364"/>
    </location>
</feature>
<dbReference type="Proteomes" id="UP001501126">
    <property type="component" value="Unassembled WGS sequence"/>
</dbReference>
<dbReference type="EMBL" id="BAAAFH010000003">
    <property type="protein sequence ID" value="GAA0874736.1"/>
    <property type="molecule type" value="Genomic_DNA"/>
</dbReference>
<gene>
    <name evidence="3" type="ORF">GCM10009118_11440</name>
</gene>
<evidence type="ECO:0000313" key="4">
    <source>
        <dbReference type="Proteomes" id="UP001501126"/>
    </source>
</evidence>